<evidence type="ECO:0000256" key="10">
    <source>
        <dbReference type="ARBA" id="ARBA00048540"/>
    </source>
</evidence>
<keyword evidence="6 11" id="KW-0479">Metal-binding</keyword>
<comment type="caution">
    <text evidence="13">The sequence shown here is derived from an EMBL/GenBank/DDBJ whole genome shotgun (WGS) entry which is preliminary data.</text>
</comment>
<evidence type="ECO:0000313" key="13">
    <source>
        <dbReference type="EMBL" id="MBS2212893.1"/>
    </source>
</evidence>
<evidence type="ECO:0000256" key="5">
    <source>
        <dbReference type="ARBA" id="ARBA00022679"/>
    </source>
</evidence>
<dbReference type="GO" id="GO:0016740">
    <property type="term" value="F:transferase activity"/>
    <property type="evidence" value="ECO:0007669"/>
    <property type="project" value="UniProtKB-KW"/>
</dbReference>
<evidence type="ECO:0000256" key="7">
    <source>
        <dbReference type="ARBA" id="ARBA00022827"/>
    </source>
</evidence>
<sequence length="336" mass="37427">MVKTIIMRLFYILSIALIAIACQPQKEYVRTEGLIFGTIYHMTYEASEDLSDTIQSTLNAFDWSMSTYKEESVISKINRNVSDETDEYFRQVFNSAKEITAATGGAFDMTVAPLVNLWGFGFSKKDSVTEAAIDSIRHFVGMDMVRIEGTHVVKDRPEIMLDGSAIAKGFAVDVIADLLEAHDVVNYMVEIGGEMRVKGHNPNAVNWRVGIDKPIDDPEVHNRQLQEVISITDIALASSGNYRNFYIKGGKKYAHTISPYSGYPVSHSLLGVSVLAKDCMTADAYATAFMVLGYEKSIKIVEANADLEAYFILDGHQDDYTIKMSEGFSKFIIDKP</sequence>
<evidence type="ECO:0000256" key="11">
    <source>
        <dbReference type="PIRNR" id="PIRNR006268"/>
    </source>
</evidence>
<dbReference type="Proteomes" id="UP000721861">
    <property type="component" value="Unassembled WGS sequence"/>
</dbReference>
<comment type="similarity">
    <text evidence="11 12">Belongs to the ApbE family.</text>
</comment>
<comment type="cofactor">
    <cofactor evidence="1 12">
        <name>Mg(2+)</name>
        <dbReference type="ChEBI" id="CHEBI:18420"/>
    </cofactor>
</comment>
<proteinExistence type="inferred from homology"/>
<keyword evidence="7 11" id="KW-0274">FAD</keyword>
<keyword evidence="12" id="KW-0449">Lipoprotein</keyword>
<comment type="subcellular location">
    <subcellularLocation>
        <location evidence="12">Cell inner membrane</location>
        <topology evidence="12">Lipid-anchor</topology>
        <orientation evidence="12">Periplasmic side</orientation>
    </subcellularLocation>
</comment>
<dbReference type="Pfam" id="PF02424">
    <property type="entry name" value="ApbE"/>
    <property type="match status" value="1"/>
</dbReference>
<dbReference type="InterPro" id="IPR024932">
    <property type="entry name" value="ApbE"/>
</dbReference>
<keyword evidence="12" id="KW-0997">Cell inner membrane</keyword>
<dbReference type="SUPFAM" id="SSF143631">
    <property type="entry name" value="ApbE-like"/>
    <property type="match status" value="1"/>
</dbReference>
<keyword evidence="5 11" id="KW-0808">Transferase</keyword>
<evidence type="ECO:0000256" key="6">
    <source>
        <dbReference type="ARBA" id="ARBA00022723"/>
    </source>
</evidence>
<keyword evidence="4 11" id="KW-0285">Flavoprotein</keyword>
<evidence type="ECO:0000256" key="1">
    <source>
        <dbReference type="ARBA" id="ARBA00001946"/>
    </source>
</evidence>
<keyword evidence="12" id="KW-1003">Cell membrane</keyword>
<dbReference type="PANTHER" id="PTHR30040">
    <property type="entry name" value="THIAMINE BIOSYNTHESIS LIPOPROTEIN APBE"/>
    <property type="match status" value="1"/>
</dbReference>
<evidence type="ECO:0000256" key="3">
    <source>
        <dbReference type="ARBA" id="ARBA00016337"/>
    </source>
</evidence>
<dbReference type="PROSITE" id="PS51257">
    <property type="entry name" value="PROKAR_LIPOPROTEIN"/>
    <property type="match status" value="1"/>
</dbReference>
<comment type="function">
    <text evidence="12">Flavin transferase that catalyzes the transfer of the FMN moiety of FAD and its covalent binding to the hydroxyl group of a threonine residue in a target flavoprotein.</text>
</comment>
<keyword evidence="12" id="KW-0472">Membrane</keyword>
<dbReference type="EC" id="2.7.1.180" evidence="2 11"/>
<comment type="catalytic activity">
    <reaction evidence="10 11 12">
        <text>L-threonyl-[protein] + FAD = FMN-L-threonyl-[protein] + AMP + H(+)</text>
        <dbReference type="Rhea" id="RHEA:36847"/>
        <dbReference type="Rhea" id="RHEA-COMP:11060"/>
        <dbReference type="Rhea" id="RHEA-COMP:11061"/>
        <dbReference type="ChEBI" id="CHEBI:15378"/>
        <dbReference type="ChEBI" id="CHEBI:30013"/>
        <dbReference type="ChEBI" id="CHEBI:57692"/>
        <dbReference type="ChEBI" id="CHEBI:74257"/>
        <dbReference type="ChEBI" id="CHEBI:456215"/>
        <dbReference type="EC" id="2.7.1.180"/>
    </reaction>
</comment>
<protein>
    <recommendedName>
        <fullName evidence="3 11">FAD:protein FMN transferase</fullName>
        <ecNumber evidence="2 11">2.7.1.180</ecNumber>
    </recommendedName>
    <alternativeName>
        <fullName evidence="9 11">Flavin transferase</fullName>
    </alternativeName>
</protein>
<evidence type="ECO:0000256" key="4">
    <source>
        <dbReference type="ARBA" id="ARBA00022630"/>
    </source>
</evidence>
<evidence type="ECO:0000256" key="9">
    <source>
        <dbReference type="ARBA" id="ARBA00031306"/>
    </source>
</evidence>
<dbReference type="InterPro" id="IPR003374">
    <property type="entry name" value="ApbE-like_sf"/>
</dbReference>
<keyword evidence="14" id="KW-1185">Reference proteome</keyword>
<evidence type="ECO:0000256" key="2">
    <source>
        <dbReference type="ARBA" id="ARBA00011955"/>
    </source>
</evidence>
<dbReference type="EMBL" id="JAGUCN010000019">
    <property type="protein sequence ID" value="MBS2212893.1"/>
    <property type="molecule type" value="Genomic_DNA"/>
</dbReference>
<evidence type="ECO:0000256" key="12">
    <source>
        <dbReference type="RuleBase" id="RU363002"/>
    </source>
</evidence>
<dbReference type="PIRSF" id="PIRSF006268">
    <property type="entry name" value="ApbE"/>
    <property type="match status" value="1"/>
</dbReference>
<organism evidence="13 14">
    <name type="scientific">Carboxylicivirga mesophila</name>
    <dbReference type="NCBI Taxonomy" id="1166478"/>
    <lineage>
        <taxon>Bacteria</taxon>
        <taxon>Pseudomonadati</taxon>
        <taxon>Bacteroidota</taxon>
        <taxon>Bacteroidia</taxon>
        <taxon>Marinilabiliales</taxon>
        <taxon>Marinilabiliaceae</taxon>
        <taxon>Carboxylicivirga</taxon>
    </lineage>
</organism>
<reference evidence="13 14" key="1">
    <citation type="journal article" date="2014" name="Int. J. Syst. Evol. Microbiol.">
        <title>Carboxylicivirga gen. nov. in the family Marinilabiliaceae with two novel species, Carboxylicivirga mesophila sp. nov. and Carboxylicivirga taeanensis sp. nov., and reclassification of Cytophaga fermentans as Saccharicrinis fermentans gen. nov., comb. nov.</title>
        <authorList>
            <person name="Yang S.H."/>
            <person name="Seo H.S."/>
            <person name="Woo J.H."/>
            <person name="Oh H.M."/>
            <person name="Jang H."/>
            <person name="Lee J.H."/>
            <person name="Kim S.J."/>
            <person name="Kwon K.K."/>
        </authorList>
    </citation>
    <scope>NUCLEOTIDE SEQUENCE [LARGE SCALE GENOMIC DNA]</scope>
    <source>
        <strain evidence="13 14">JCM 18290</strain>
    </source>
</reference>
<dbReference type="Gene3D" id="3.10.520.10">
    <property type="entry name" value="ApbE-like domains"/>
    <property type="match status" value="1"/>
</dbReference>
<dbReference type="PANTHER" id="PTHR30040:SF2">
    <property type="entry name" value="FAD:PROTEIN FMN TRANSFERASE"/>
    <property type="match status" value="1"/>
</dbReference>
<name>A0ABS5KD08_9BACT</name>
<accession>A0ABS5KD08</accession>
<evidence type="ECO:0000256" key="8">
    <source>
        <dbReference type="ARBA" id="ARBA00022842"/>
    </source>
</evidence>
<gene>
    <name evidence="13" type="ORF">KEM09_15855</name>
</gene>
<keyword evidence="8 11" id="KW-0460">Magnesium</keyword>
<evidence type="ECO:0000313" key="14">
    <source>
        <dbReference type="Proteomes" id="UP000721861"/>
    </source>
</evidence>